<sequence>MATQTSLFTFTGKAGNMIGYYREGKHYFRSMPAQVRQTFATRRAAPRFGVASKKGRLIRSAFAHDLDVRCDGSYINRLNKLLIQAGSNNHGALADFRFNRYTGTDKFFTKAPTLARNGILHIPAQTLPQFKGVTTLEVKVIASRIHFAERRVVNTETALLSLHPNEAFAGAALDVDVPGKGTLIVTLQVRAMYGNDASRNRKYLAADIIAVKEPGTAEVFQKPAYPQPASFFASPSPQQVTAQNRLADSGKLRPDKTAIQRE</sequence>
<keyword evidence="3" id="KW-1185">Reference proteome</keyword>
<gene>
    <name evidence="2" type="ORF">CCY01nite_36510</name>
</gene>
<accession>A0A512RNY0</accession>
<dbReference type="OrthoDB" id="681012at2"/>
<evidence type="ECO:0000313" key="2">
    <source>
        <dbReference type="EMBL" id="GEP97391.1"/>
    </source>
</evidence>
<evidence type="ECO:0000313" key="3">
    <source>
        <dbReference type="Proteomes" id="UP000321436"/>
    </source>
</evidence>
<comment type="caution">
    <text evidence="2">The sequence shown here is derived from an EMBL/GenBank/DDBJ whole genome shotgun (WGS) entry which is preliminary data.</text>
</comment>
<evidence type="ECO:0000256" key="1">
    <source>
        <dbReference type="SAM" id="MobiDB-lite"/>
    </source>
</evidence>
<dbReference type="AlphaFoldDB" id="A0A512RNY0"/>
<dbReference type="EMBL" id="BKAU01000004">
    <property type="protein sequence ID" value="GEP97391.1"/>
    <property type="molecule type" value="Genomic_DNA"/>
</dbReference>
<name>A0A512RNY0_9BACT</name>
<dbReference type="RefSeq" id="WP_146864908.1">
    <property type="nucleotide sequence ID" value="NZ_BKAU01000004.1"/>
</dbReference>
<dbReference type="Proteomes" id="UP000321436">
    <property type="component" value="Unassembled WGS sequence"/>
</dbReference>
<organism evidence="2 3">
    <name type="scientific">Chitinophaga cymbidii</name>
    <dbReference type="NCBI Taxonomy" id="1096750"/>
    <lineage>
        <taxon>Bacteria</taxon>
        <taxon>Pseudomonadati</taxon>
        <taxon>Bacteroidota</taxon>
        <taxon>Chitinophagia</taxon>
        <taxon>Chitinophagales</taxon>
        <taxon>Chitinophagaceae</taxon>
        <taxon>Chitinophaga</taxon>
    </lineage>
</organism>
<feature type="region of interest" description="Disordered" evidence="1">
    <location>
        <begin position="228"/>
        <end position="262"/>
    </location>
</feature>
<protein>
    <submittedName>
        <fullName evidence="2">Uncharacterized protein</fullName>
    </submittedName>
</protein>
<feature type="compositionally biased region" description="Basic and acidic residues" evidence="1">
    <location>
        <begin position="248"/>
        <end position="262"/>
    </location>
</feature>
<proteinExistence type="predicted"/>
<reference evidence="2 3" key="1">
    <citation type="submission" date="2019-07" db="EMBL/GenBank/DDBJ databases">
        <title>Whole genome shotgun sequence of Chitinophaga cymbidii NBRC 109752.</title>
        <authorList>
            <person name="Hosoyama A."/>
            <person name="Uohara A."/>
            <person name="Ohji S."/>
            <person name="Ichikawa N."/>
        </authorList>
    </citation>
    <scope>NUCLEOTIDE SEQUENCE [LARGE SCALE GENOMIC DNA]</scope>
    <source>
        <strain evidence="2 3">NBRC 109752</strain>
    </source>
</reference>
<feature type="compositionally biased region" description="Low complexity" evidence="1">
    <location>
        <begin position="228"/>
        <end position="239"/>
    </location>
</feature>